<accession>A0ABT3H6P5</accession>
<dbReference type="CDD" id="cd06587">
    <property type="entry name" value="VOC"/>
    <property type="match status" value="1"/>
</dbReference>
<dbReference type="Pfam" id="PF18029">
    <property type="entry name" value="Glyoxalase_6"/>
    <property type="match status" value="1"/>
</dbReference>
<name>A0ABT3H6P5_9HYPH</name>
<protein>
    <submittedName>
        <fullName evidence="2">Enzyme related to lactoylglutathione lyase</fullName>
    </submittedName>
</protein>
<sequence>MSHKSRLGCIVIDCKTDDLSDALVFWSSLLGLPGSVDDDGKYAVIQGPGDDIRVLIQAVDHEPRVHLDIETDDKEAERARLAALGAREVRRLKSWIVMEAPTGHRFCIVDPQRREFDDNAATWEEA</sequence>
<gene>
    <name evidence="2" type="ORF">M2319_000372</name>
</gene>
<dbReference type="SUPFAM" id="SSF54593">
    <property type="entry name" value="Glyoxalase/Bleomycin resistance protein/Dihydroxybiphenyl dioxygenase"/>
    <property type="match status" value="1"/>
</dbReference>
<dbReference type="Proteomes" id="UP001209755">
    <property type="component" value="Unassembled WGS sequence"/>
</dbReference>
<dbReference type="PANTHER" id="PTHR35908:SF1">
    <property type="entry name" value="CONSERVED PROTEIN"/>
    <property type="match status" value="1"/>
</dbReference>
<dbReference type="RefSeq" id="WP_264599729.1">
    <property type="nucleotide sequence ID" value="NZ_JAOQNS010000001.1"/>
</dbReference>
<proteinExistence type="predicted"/>
<dbReference type="Gene3D" id="3.10.180.10">
    <property type="entry name" value="2,3-Dihydroxybiphenyl 1,2-Dioxygenase, domain 1"/>
    <property type="match status" value="1"/>
</dbReference>
<dbReference type="GO" id="GO:0016829">
    <property type="term" value="F:lyase activity"/>
    <property type="evidence" value="ECO:0007669"/>
    <property type="project" value="UniProtKB-KW"/>
</dbReference>
<evidence type="ECO:0000259" key="1">
    <source>
        <dbReference type="Pfam" id="PF18029"/>
    </source>
</evidence>
<dbReference type="PANTHER" id="PTHR35908">
    <property type="entry name" value="HYPOTHETICAL FUSION PROTEIN"/>
    <property type="match status" value="1"/>
</dbReference>
<organism evidence="2 3">
    <name type="scientific">Rhodobium gokarnense</name>
    <dbReference type="NCBI Taxonomy" id="364296"/>
    <lineage>
        <taxon>Bacteria</taxon>
        <taxon>Pseudomonadati</taxon>
        <taxon>Pseudomonadota</taxon>
        <taxon>Alphaproteobacteria</taxon>
        <taxon>Hyphomicrobiales</taxon>
        <taxon>Rhodobiaceae</taxon>
        <taxon>Rhodobium</taxon>
    </lineage>
</organism>
<keyword evidence="2" id="KW-0456">Lyase</keyword>
<feature type="domain" description="Glyoxalase-like" evidence="1">
    <location>
        <begin position="10"/>
        <end position="109"/>
    </location>
</feature>
<comment type="caution">
    <text evidence="2">The sequence shown here is derived from an EMBL/GenBank/DDBJ whole genome shotgun (WGS) entry which is preliminary data.</text>
</comment>
<evidence type="ECO:0000313" key="2">
    <source>
        <dbReference type="EMBL" id="MCW2306056.1"/>
    </source>
</evidence>
<reference evidence="3" key="1">
    <citation type="submission" date="2023-07" db="EMBL/GenBank/DDBJ databases">
        <title>Genome sequencing of Purple Non-Sulfur Bacteria from various extreme environments.</title>
        <authorList>
            <person name="Mayer M."/>
        </authorList>
    </citation>
    <scope>NUCLEOTIDE SEQUENCE [LARGE SCALE GENOMIC DNA]</scope>
    <source>
        <strain evidence="3">DSM 17935</strain>
    </source>
</reference>
<dbReference type="EMBL" id="JAOQNS010000001">
    <property type="protein sequence ID" value="MCW2306056.1"/>
    <property type="molecule type" value="Genomic_DNA"/>
</dbReference>
<dbReference type="InterPro" id="IPR041581">
    <property type="entry name" value="Glyoxalase_6"/>
</dbReference>
<dbReference type="InterPro" id="IPR029068">
    <property type="entry name" value="Glyas_Bleomycin-R_OHBP_Dase"/>
</dbReference>
<evidence type="ECO:0000313" key="3">
    <source>
        <dbReference type="Proteomes" id="UP001209755"/>
    </source>
</evidence>
<keyword evidence="3" id="KW-1185">Reference proteome</keyword>